<dbReference type="SMART" id="SM00421">
    <property type="entry name" value="HTH_LUXR"/>
    <property type="match status" value="1"/>
</dbReference>
<keyword evidence="7" id="KW-1185">Reference proteome</keyword>
<dbReference type="Proteomes" id="UP001056873">
    <property type="component" value="Chromosome"/>
</dbReference>
<feature type="domain" description="HTH luxR-type" evidence="5">
    <location>
        <begin position="127"/>
        <end position="192"/>
    </location>
</feature>
<evidence type="ECO:0000313" key="6">
    <source>
        <dbReference type="EMBL" id="USU99368.1"/>
    </source>
</evidence>
<dbReference type="CDD" id="cd06170">
    <property type="entry name" value="LuxR_C_like"/>
    <property type="match status" value="1"/>
</dbReference>
<evidence type="ECO:0000313" key="7">
    <source>
        <dbReference type="Proteomes" id="UP001056873"/>
    </source>
</evidence>
<keyword evidence="1" id="KW-0805">Transcription regulation</keyword>
<dbReference type="PANTHER" id="PTHR44688:SF16">
    <property type="entry name" value="DNA-BINDING TRANSCRIPTIONAL ACTIVATOR DEVR_DOSR"/>
    <property type="match status" value="1"/>
</dbReference>
<proteinExistence type="predicted"/>
<keyword evidence="2" id="KW-0238">DNA-binding</keyword>
<sequence>MEKRISLAFIDRDRFFIEGLKRLLLPYLERRQIHVQVVDATLVNDADMVFQSVERDWQARFCQRREQGGGQINFSLRAPDDTRWRDKPHCLSESGVIFRNEPIVNILMRVERALALQAATGVMHRCYWCERQRITRREQDVMRYLAREIPPTAIARYLRLSVKTVSHHKQAVMRKLGFKRNADLYHWLRLGGLKTIAK</sequence>
<dbReference type="PROSITE" id="PS50043">
    <property type="entry name" value="HTH_LUXR_2"/>
    <property type="match status" value="1"/>
</dbReference>
<dbReference type="GeneID" id="75023339"/>
<evidence type="ECO:0000256" key="4">
    <source>
        <dbReference type="ARBA" id="ARBA00023163"/>
    </source>
</evidence>
<dbReference type="Pfam" id="PF00196">
    <property type="entry name" value="GerE"/>
    <property type="match status" value="1"/>
</dbReference>
<evidence type="ECO:0000259" key="5">
    <source>
        <dbReference type="PROSITE" id="PS50043"/>
    </source>
</evidence>
<keyword evidence="3" id="KW-0010">Activator</keyword>
<evidence type="ECO:0000256" key="2">
    <source>
        <dbReference type="ARBA" id="ARBA00023125"/>
    </source>
</evidence>
<gene>
    <name evidence="6" type="ORF">KFQ06_15000</name>
</gene>
<dbReference type="InterPro" id="IPR000792">
    <property type="entry name" value="Tscrpt_reg_LuxR_C"/>
</dbReference>
<dbReference type="SUPFAM" id="SSF46894">
    <property type="entry name" value="C-terminal effector domain of the bipartite response regulators"/>
    <property type="match status" value="1"/>
</dbReference>
<dbReference type="Gene3D" id="1.10.10.10">
    <property type="entry name" value="Winged helix-like DNA-binding domain superfamily/Winged helix DNA-binding domain"/>
    <property type="match status" value="1"/>
</dbReference>
<dbReference type="InterPro" id="IPR016032">
    <property type="entry name" value="Sig_transdc_resp-reg_C-effctor"/>
</dbReference>
<reference evidence="6" key="1">
    <citation type="journal article" date="2022" name="BMC Genomics">
        <title>Genome sequence of the entomopathogenic Serratia entomophila isolate 626 and characterisation of the species specific itaconate degradation pathway.</title>
        <authorList>
            <person name="Vaughan A.L."/>
            <person name="Altermann E."/>
            <person name="Glare T.R."/>
            <person name="Hurst M.R.H."/>
        </authorList>
    </citation>
    <scope>NUCLEOTIDE SEQUENCE</scope>
    <source>
        <strain evidence="6">626</strain>
    </source>
</reference>
<organism evidence="6 7">
    <name type="scientific">Serratia entomophila</name>
    <dbReference type="NCBI Taxonomy" id="42906"/>
    <lineage>
        <taxon>Bacteria</taxon>
        <taxon>Pseudomonadati</taxon>
        <taxon>Pseudomonadota</taxon>
        <taxon>Gammaproteobacteria</taxon>
        <taxon>Enterobacterales</taxon>
        <taxon>Yersiniaceae</taxon>
        <taxon>Serratia</taxon>
    </lineage>
</organism>
<evidence type="ECO:0000256" key="3">
    <source>
        <dbReference type="ARBA" id="ARBA00023159"/>
    </source>
</evidence>
<protein>
    <submittedName>
        <fullName evidence="6">Helix-turn-helix transcriptional regulator</fullName>
    </submittedName>
</protein>
<dbReference type="RefSeq" id="WP_234585228.1">
    <property type="nucleotide sequence ID" value="NZ_CAMIPG010000006.1"/>
</dbReference>
<name>A0ABY5CMN7_9GAMM</name>
<dbReference type="InterPro" id="IPR036388">
    <property type="entry name" value="WH-like_DNA-bd_sf"/>
</dbReference>
<dbReference type="EMBL" id="CP074347">
    <property type="protein sequence ID" value="USU99368.1"/>
    <property type="molecule type" value="Genomic_DNA"/>
</dbReference>
<accession>A0ABY5CMN7</accession>
<dbReference type="PANTHER" id="PTHR44688">
    <property type="entry name" value="DNA-BINDING TRANSCRIPTIONAL ACTIVATOR DEVR_DOSR"/>
    <property type="match status" value="1"/>
</dbReference>
<keyword evidence="4" id="KW-0804">Transcription</keyword>
<evidence type="ECO:0000256" key="1">
    <source>
        <dbReference type="ARBA" id="ARBA00023015"/>
    </source>
</evidence>